<evidence type="ECO:0000256" key="1">
    <source>
        <dbReference type="SAM" id="MobiDB-lite"/>
    </source>
</evidence>
<dbReference type="Proteomes" id="UP000323386">
    <property type="component" value="Unassembled WGS sequence"/>
</dbReference>
<reference evidence="2 3" key="1">
    <citation type="submission" date="2018-03" db="EMBL/GenBank/DDBJ databases">
        <authorList>
            <person name="Guldener U."/>
        </authorList>
    </citation>
    <scope>NUCLEOTIDE SEQUENCE [LARGE SCALE GENOMIC DNA]</scope>
    <source>
        <strain evidence="2 3">DAOM196992</strain>
    </source>
</reference>
<protein>
    <submittedName>
        <fullName evidence="2">Uncharacterized protein</fullName>
    </submittedName>
</protein>
<feature type="compositionally biased region" description="Polar residues" evidence="1">
    <location>
        <begin position="62"/>
        <end position="72"/>
    </location>
</feature>
<accession>A0A5C3FB54</accession>
<evidence type="ECO:0000313" key="2">
    <source>
        <dbReference type="EMBL" id="SPO41480.1"/>
    </source>
</evidence>
<proteinExistence type="predicted"/>
<sequence>MPIRMLIACPVVIPVAQQLACDLRERDRGGGRCPSSAALALAHAPARPLALAHAQQGHHQAKPTTLDPSSAHSRLAGMAPPPTLSTIAPPSRRDTRCQRCGWIDGRWLAGCQVGPGGPSERSGLQTGLAGRRRRLLVQAGWPVLAWPERASCMKARQAGPACLPLPPFHMPAACSSYSVPRFRDEAAGTQAGGSPAQRSAAR</sequence>
<gene>
    <name evidence="2" type="ORF">PSFLO_06962</name>
</gene>
<feature type="region of interest" description="Disordered" evidence="1">
    <location>
        <begin position="51"/>
        <end position="94"/>
    </location>
</feature>
<organism evidence="2 3">
    <name type="scientific">Pseudozyma flocculosa</name>
    <dbReference type="NCBI Taxonomy" id="84751"/>
    <lineage>
        <taxon>Eukaryota</taxon>
        <taxon>Fungi</taxon>
        <taxon>Dikarya</taxon>
        <taxon>Basidiomycota</taxon>
        <taxon>Ustilaginomycotina</taxon>
        <taxon>Ustilaginomycetes</taxon>
        <taxon>Ustilaginales</taxon>
        <taxon>Ustilaginaceae</taxon>
        <taxon>Pseudozyma</taxon>
    </lineage>
</organism>
<dbReference type="AlphaFoldDB" id="A0A5C3FB54"/>
<evidence type="ECO:0000313" key="3">
    <source>
        <dbReference type="Proteomes" id="UP000323386"/>
    </source>
</evidence>
<dbReference type="EMBL" id="OOIP01000028">
    <property type="protein sequence ID" value="SPO41480.1"/>
    <property type="molecule type" value="Genomic_DNA"/>
</dbReference>
<keyword evidence="3" id="KW-1185">Reference proteome</keyword>
<name>A0A5C3FB54_9BASI</name>